<evidence type="ECO:0000313" key="9">
    <source>
        <dbReference type="EMBL" id="MDK2123781.1"/>
    </source>
</evidence>
<comment type="caution">
    <text evidence="9">The sequence shown here is derived from an EMBL/GenBank/DDBJ whole genome shotgun (WGS) entry which is preliminary data.</text>
</comment>
<dbReference type="PROSITE" id="PS50198">
    <property type="entry name" value="PPIC_PPIASE_2"/>
    <property type="match status" value="1"/>
</dbReference>
<dbReference type="InterPro" id="IPR046357">
    <property type="entry name" value="PPIase_dom_sf"/>
</dbReference>
<proteinExistence type="inferred from homology"/>
<sequence>MRNTTRFALSLIAGSLALSAQAAETKPVAVVNGVAIPQNRLEFIVKQISEGGAKDSPEIRGKIREQMIVEELAAQEAVKQGLDKAPDMQVEMEIYKQKALARAFIMQYRKTHPISDADLKKEYDKMKEQMKQAQGDKEYHSRHILVDKEEEAKEILAQLKKGKKFDDLAKEKSKDPGSKTNGGDLGWAAPGNFVKEFSDVMVKLAKGQINPAPVKSQFGYHIIKLEDVREVQGPSFEEVKPNLQQKLQGEQIGKLIDDLKAKAKVE</sequence>
<name>A0ABT7DUN3_9NEIS</name>
<dbReference type="SUPFAM" id="SSF54534">
    <property type="entry name" value="FKBP-like"/>
    <property type="match status" value="1"/>
</dbReference>
<dbReference type="GO" id="GO:0003755">
    <property type="term" value="F:peptidyl-prolyl cis-trans isomerase activity"/>
    <property type="evidence" value="ECO:0007669"/>
    <property type="project" value="UniProtKB-EC"/>
</dbReference>
<keyword evidence="10" id="KW-1185">Reference proteome</keyword>
<protein>
    <recommendedName>
        <fullName evidence="3">peptidylprolyl isomerase</fullName>
        <ecNumber evidence="3">5.2.1.8</ecNumber>
    </recommendedName>
</protein>
<dbReference type="EMBL" id="JARRAF010000006">
    <property type="protein sequence ID" value="MDK2123781.1"/>
    <property type="molecule type" value="Genomic_DNA"/>
</dbReference>
<evidence type="ECO:0000256" key="4">
    <source>
        <dbReference type="ARBA" id="ARBA00023110"/>
    </source>
</evidence>
<dbReference type="Pfam" id="PF00639">
    <property type="entry name" value="Rotamase"/>
    <property type="match status" value="1"/>
</dbReference>
<dbReference type="InterPro" id="IPR050245">
    <property type="entry name" value="PrsA_foldase"/>
</dbReference>
<comment type="catalytic activity">
    <reaction evidence="1">
        <text>[protein]-peptidylproline (omega=180) = [protein]-peptidylproline (omega=0)</text>
        <dbReference type="Rhea" id="RHEA:16237"/>
        <dbReference type="Rhea" id="RHEA-COMP:10747"/>
        <dbReference type="Rhea" id="RHEA-COMP:10748"/>
        <dbReference type="ChEBI" id="CHEBI:83833"/>
        <dbReference type="ChEBI" id="CHEBI:83834"/>
        <dbReference type="EC" id="5.2.1.8"/>
    </reaction>
</comment>
<evidence type="ECO:0000256" key="2">
    <source>
        <dbReference type="ARBA" id="ARBA00007656"/>
    </source>
</evidence>
<evidence type="ECO:0000256" key="7">
    <source>
        <dbReference type="SAM" id="SignalP"/>
    </source>
</evidence>
<dbReference type="EC" id="5.2.1.8" evidence="3"/>
<dbReference type="Gene3D" id="1.10.8.1040">
    <property type="match status" value="1"/>
</dbReference>
<evidence type="ECO:0000259" key="8">
    <source>
        <dbReference type="PROSITE" id="PS50198"/>
    </source>
</evidence>
<keyword evidence="7" id="KW-0732">Signal</keyword>
<evidence type="ECO:0000313" key="10">
    <source>
        <dbReference type="Proteomes" id="UP001172778"/>
    </source>
</evidence>
<organism evidence="9 10">
    <name type="scientific">Parachitinimonas caeni</name>
    <dbReference type="NCBI Taxonomy" id="3031301"/>
    <lineage>
        <taxon>Bacteria</taxon>
        <taxon>Pseudomonadati</taxon>
        <taxon>Pseudomonadota</taxon>
        <taxon>Betaproteobacteria</taxon>
        <taxon>Neisseriales</taxon>
        <taxon>Chitinibacteraceae</taxon>
        <taxon>Parachitinimonas</taxon>
    </lineage>
</organism>
<reference evidence="9" key="1">
    <citation type="submission" date="2023-03" db="EMBL/GenBank/DDBJ databases">
        <title>Chitinimonas shenzhenensis gen. nov., sp. nov., a novel member of family Burkholderiaceae isolated from activated sludge collected in Shen Zhen, China.</title>
        <authorList>
            <person name="Wang X."/>
        </authorList>
    </citation>
    <scope>NUCLEOTIDE SEQUENCE</scope>
    <source>
        <strain evidence="9">DQS-5</strain>
    </source>
</reference>
<dbReference type="PANTHER" id="PTHR47245:SF2">
    <property type="entry name" value="PEPTIDYL-PROLYL CIS-TRANS ISOMERASE HP_0175-RELATED"/>
    <property type="match status" value="1"/>
</dbReference>
<accession>A0ABT7DUN3</accession>
<dbReference type="Proteomes" id="UP001172778">
    <property type="component" value="Unassembled WGS sequence"/>
</dbReference>
<evidence type="ECO:0000256" key="3">
    <source>
        <dbReference type="ARBA" id="ARBA00013194"/>
    </source>
</evidence>
<comment type="similarity">
    <text evidence="2">Belongs to the PpiC/parvulin rotamase family.</text>
</comment>
<dbReference type="Gene3D" id="3.10.50.40">
    <property type="match status" value="1"/>
</dbReference>
<evidence type="ECO:0000256" key="6">
    <source>
        <dbReference type="PROSITE-ProRule" id="PRU00278"/>
    </source>
</evidence>
<dbReference type="InterPro" id="IPR027304">
    <property type="entry name" value="Trigger_fact/SurA_dom_sf"/>
</dbReference>
<dbReference type="PANTHER" id="PTHR47245">
    <property type="entry name" value="PEPTIDYLPROLYL ISOMERASE"/>
    <property type="match status" value="1"/>
</dbReference>
<keyword evidence="4 6" id="KW-0697">Rotamase</keyword>
<dbReference type="InterPro" id="IPR023058">
    <property type="entry name" value="PPIase_PpiC_CS"/>
</dbReference>
<dbReference type="SUPFAM" id="SSF109998">
    <property type="entry name" value="Triger factor/SurA peptide-binding domain-like"/>
    <property type="match status" value="1"/>
</dbReference>
<feature type="signal peptide" evidence="7">
    <location>
        <begin position="1"/>
        <end position="22"/>
    </location>
</feature>
<feature type="chain" id="PRO_5046193945" description="peptidylprolyl isomerase" evidence="7">
    <location>
        <begin position="23"/>
        <end position="266"/>
    </location>
</feature>
<dbReference type="PROSITE" id="PS01096">
    <property type="entry name" value="PPIC_PPIASE_1"/>
    <property type="match status" value="1"/>
</dbReference>
<dbReference type="InterPro" id="IPR000297">
    <property type="entry name" value="PPIase_PpiC"/>
</dbReference>
<feature type="domain" description="PpiC" evidence="8">
    <location>
        <begin position="136"/>
        <end position="227"/>
    </location>
</feature>
<evidence type="ECO:0000256" key="1">
    <source>
        <dbReference type="ARBA" id="ARBA00000971"/>
    </source>
</evidence>
<evidence type="ECO:0000256" key="5">
    <source>
        <dbReference type="ARBA" id="ARBA00023235"/>
    </source>
</evidence>
<keyword evidence="5 6" id="KW-0413">Isomerase</keyword>
<gene>
    <name evidence="9" type="ORF">PZA18_06935</name>
</gene>
<dbReference type="RefSeq" id="WP_284100086.1">
    <property type="nucleotide sequence ID" value="NZ_JARRAF010000006.1"/>
</dbReference>